<evidence type="ECO:0000313" key="2">
    <source>
        <dbReference type="EMBL" id="EEF62372.1"/>
    </source>
</evidence>
<dbReference type="RefSeq" id="WP_007413724.1">
    <property type="nucleotide sequence ID" value="NZ_ABOX02000005.1"/>
</dbReference>
<keyword evidence="1" id="KW-0472">Membrane</keyword>
<feature type="transmembrane region" description="Helical" evidence="1">
    <location>
        <begin position="128"/>
        <end position="146"/>
    </location>
</feature>
<evidence type="ECO:0008006" key="4">
    <source>
        <dbReference type="Google" id="ProtNLM"/>
    </source>
</evidence>
<feature type="transmembrane region" description="Helical" evidence="1">
    <location>
        <begin position="372"/>
        <end position="391"/>
    </location>
</feature>
<feature type="transmembrane region" description="Helical" evidence="1">
    <location>
        <begin position="182"/>
        <end position="198"/>
    </location>
</feature>
<dbReference type="STRING" id="320771.Cflav_PD5007"/>
<reference evidence="2 3" key="1">
    <citation type="journal article" date="2011" name="J. Bacteriol.">
        <title>Genome sequence of 'Pedosphaera parvula' Ellin514, an aerobic Verrucomicrobial isolate from pasture soil.</title>
        <authorList>
            <person name="Kant R."/>
            <person name="van Passel M.W."/>
            <person name="Sangwan P."/>
            <person name="Palva A."/>
            <person name="Lucas S."/>
            <person name="Copeland A."/>
            <person name="Lapidus A."/>
            <person name="Glavina Del Rio T."/>
            <person name="Dalin E."/>
            <person name="Tice H."/>
            <person name="Bruce D."/>
            <person name="Goodwin L."/>
            <person name="Pitluck S."/>
            <person name="Chertkov O."/>
            <person name="Larimer F.W."/>
            <person name="Land M.L."/>
            <person name="Hauser L."/>
            <person name="Brettin T.S."/>
            <person name="Detter J.C."/>
            <person name="Han S."/>
            <person name="de Vos W.M."/>
            <person name="Janssen P.H."/>
            <person name="Smidt H."/>
        </authorList>
    </citation>
    <scope>NUCLEOTIDE SEQUENCE [LARGE SCALE GENOMIC DNA]</scope>
    <source>
        <strain evidence="2 3">Ellin514</strain>
    </source>
</reference>
<dbReference type="OrthoDB" id="114564at2"/>
<feature type="transmembrane region" description="Helical" evidence="1">
    <location>
        <begin position="226"/>
        <end position="242"/>
    </location>
</feature>
<organism evidence="2 3">
    <name type="scientific">Pedosphaera parvula (strain Ellin514)</name>
    <dbReference type="NCBI Taxonomy" id="320771"/>
    <lineage>
        <taxon>Bacteria</taxon>
        <taxon>Pseudomonadati</taxon>
        <taxon>Verrucomicrobiota</taxon>
        <taxon>Pedosphaerae</taxon>
        <taxon>Pedosphaerales</taxon>
        <taxon>Pedosphaeraceae</taxon>
        <taxon>Pedosphaera</taxon>
    </lineage>
</organism>
<sequence length="452" mass="50302" precursor="true">MNAAGAIILTVFMLVVLFGSRRWAVVGMMGGVLFLTQTQQLQIGGLNLFAIRFMEMAGFARVVSRKELSLGRLSKIDWALIILFTYTAVVYCLRATEGQAYIIGNSVDAFLCYFAFRGMIHDMEDLRWFLRSFIVLLGPFAALVLFESVTGHNPFRFIGGGMYDWMRGGRLRCVGTFRNPDLLGTVGASFLPLYIWLARIREERKLALVCIGCCVLIVWACNSGGPMGAAGAGVIGSVLWLMRTRMYVVRRSMVAFVVLAALVMKAPVWYLLARMSELTGGDGWHRSYLLDMAYQHIDKWWFAGFPVIETGDWFPYALSTGADITNEFVSFGLNAGLAAIVLFIYLLTTAFSNLGKALALVRYQNDGEESEFLLWGLGVMVAAHIVNWFGITYFDQSYAIWFMQLAAVTSITEHILASNREELSEAVPEVEENMEAPLVESGDEVLHVSLAS</sequence>
<protein>
    <recommendedName>
        <fullName evidence="4">O-antigen polymerase</fullName>
    </recommendedName>
</protein>
<feature type="transmembrane region" description="Helical" evidence="1">
    <location>
        <begin position="254"/>
        <end position="272"/>
    </location>
</feature>
<dbReference type="Proteomes" id="UP000003688">
    <property type="component" value="Unassembled WGS sequence"/>
</dbReference>
<evidence type="ECO:0000313" key="3">
    <source>
        <dbReference type="Proteomes" id="UP000003688"/>
    </source>
</evidence>
<keyword evidence="1" id="KW-0812">Transmembrane</keyword>
<feature type="transmembrane region" description="Helical" evidence="1">
    <location>
        <begin position="76"/>
        <end position="93"/>
    </location>
</feature>
<name>B9XD26_PEDPL</name>
<dbReference type="EMBL" id="ABOX02000005">
    <property type="protein sequence ID" value="EEF62372.1"/>
    <property type="molecule type" value="Genomic_DNA"/>
</dbReference>
<keyword evidence="1" id="KW-1133">Transmembrane helix</keyword>
<evidence type="ECO:0000256" key="1">
    <source>
        <dbReference type="SAM" id="Phobius"/>
    </source>
</evidence>
<gene>
    <name evidence="2" type="ORF">Cflav_PD5007</name>
</gene>
<accession>B9XD26</accession>
<proteinExistence type="predicted"/>
<feature type="transmembrane region" description="Helical" evidence="1">
    <location>
        <begin position="328"/>
        <end position="351"/>
    </location>
</feature>
<dbReference type="AlphaFoldDB" id="B9XD26"/>
<keyword evidence="3" id="KW-1185">Reference proteome</keyword>
<feature type="transmembrane region" description="Helical" evidence="1">
    <location>
        <begin position="205"/>
        <end position="220"/>
    </location>
</feature>
<comment type="caution">
    <text evidence="2">The sequence shown here is derived from an EMBL/GenBank/DDBJ whole genome shotgun (WGS) entry which is preliminary data.</text>
</comment>